<keyword evidence="1" id="KW-1185">Reference proteome</keyword>
<dbReference type="WBParaSite" id="PSU_v2.g8652.t1">
    <property type="protein sequence ID" value="PSU_v2.g8652.t1"/>
    <property type="gene ID" value="PSU_v2.g8652"/>
</dbReference>
<organism evidence="1 2">
    <name type="scientific">Panagrolaimus superbus</name>
    <dbReference type="NCBI Taxonomy" id="310955"/>
    <lineage>
        <taxon>Eukaryota</taxon>
        <taxon>Metazoa</taxon>
        <taxon>Ecdysozoa</taxon>
        <taxon>Nematoda</taxon>
        <taxon>Chromadorea</taxon>
        <taxon>Rhabditida</taxon>
        <taxon>Tylenchina</taxon>
        <taxon>Panagrolaimomorpha</taxon>
        <taxon>Panagrolaimoidea</taxon>
        <taxon>Panagrolaimidae</taxon>
        <taxon>Panagrolaimus</taxon>
    </lineage>
</organism>
<proteinExistence type="predicted"/>
<protein>
    <submittedName>
        <fullName evidence="2">Uncharacterized protein</fullName>
    </submittedName>
</protein>
<name>A0A914ZEF5_9BILA</name>
<dbReference type="AlphaFoldDB" id="A0A914ZEF5"/>
<reference evidence="2" key="1">
    <citation type="submission" date="2022-11" db="UniProtKB">
        <authorList>
            <consortium name="WormBaseParasite"/>
        </authorList>
    </citation>
    <scope>IDENTIFICATION</scope>
</reference>
<evidence type="ECO:0000313" key="2">
    <source>
        <dbReference type="WBParaSite" id="PSU_v2.g8652.t1"/>
    </source>
</evidence>
<dbReference type="Proteomes" id="UP000887577">
    <property type="component" value="Unplaced"/>
</dbReference>
<sequence>MCYSLTSTEPLQLATIETEVKKDVESFTATVTDLTVYRQEMYFTWKNLKSVVEETTGKIPVEAVEHIYEFLLNNYEQMNNTHFVIMVQPGVNDNFQELFWKCKEDSCVYFTDSDSNKFIFILKAPKADSYKRECPSLKNFVDAEHRKNWCQLHQDKSLSTFGAEVNACNMRSYVIMSYKALLANSASGPAFGTDTFILSRSGIFGIGEKCLGKVHVFSRFSKCDPSKEKCQ</sequence>
<evidence type="ECO:0000313" key="1">
    <source>
        <dbReference type="Proteomes" id="UP000887577"/>
    </source>
</evidence>
<accession>A0A914ZEF5</accession>